<comment type="function">
    <text evidence="1">Catalyzes the last step of tRNA splicing, the transfer of the splice junction 2'-phosphate from ligated tRNA to NAD to produce ADP-ribose 1''-2'' cyclic phosphate.</text>
</comment>
<name>A0A6J3MIR3_9PEZI</name>
<reference evidence="9" key="1">
    <citation type="submission" date="2020-01" db="EMBL/GenBank/DDBJ databases">
        <authorList>
            <consortium name="DOE Joint Genome Institute"/>
            <person name="Haridas S."/>
            <person name="Albert R."/>
            <person name="Binder M."/>
            <person name="Bloem J."/>
            <person name="Labutti K."/>
            <person name="Salamov A."/>
            <person name="Andreopoulos B."/>
            <person name="Baker S.E."/>
            <person name="Barry K."/>
            <person name="Bills G."/>
            <person name="Bluhm B.H."/>
            <person name="Cannon C."/>
            <person name="Castanera R."/>
            <person name="Culley D.E."/>
            <person name="Daum C."/>
            <person name="Ezra D."/>
            <person name="Gonzalez J.B."/>
            <person name="Henrissat B."/>
            <person name="Kuo A."/>
            <person name="Liang C."/>
            <person name="Lipzen A."/>
            <person name="Lutzoni F."/>
            <person name="Magnuson J."/>
            <person name="Mondo S."/>
            <person name="Nolan M."/>
            <person name="Ohm R."/>
            <person name="Pangilinan J."/>
            <person name="Park H.-J."/>
            <person name="Ramirez L."/>
            <person name="Alfaro M."/>
            <person name="Sun H."/>
            <person name="Tritt A."/>
            <person name="Yoshinaga Y."/>
            <person name="Zwiers L.-H."/>
            <person name="Turgeon B.G."/>
            <person name="Goodwin S.B."/>
            <person name="Spatafora J.W."/>
            <person name="Crous P.W."/>
            <person name="Grigoriev I.V."/>
        </authorList>
    </citation>
    <scope>NUCLEOTIDE SEQUENCE</scope>
    <source>
        <strain evidence="9">CBS 342.82</strain>
    </source>
</reference>
<dbReference type="RefSeq" id="XP_033464847.1">
    <property type="nucleotide sequence ID" value="XM_033603810.1"/>
</dbReference>
<feature type="compositionally biased region" description="Basic and acidic residues" evidence="7">
    <location>
        <begin position="9"/>
        <end position="20"/>
    </location>
</feature>
<dbReference type="OrthoDB" id="419694at2759"/>
<evidence type="ECO:0000256" key="2">
    <source>
        <dbReference type="ARBA" id="ARBA00009836"/>
    </source>
</evidence>
<feature type="region of interest" description="Disordered" evidence="7">
    <location>
        <begin position="382"/>
        <end position="411"/>
    </location>
</feature>
<feature type="compositionally biased region" description="Basic and acidic residues" evidence="7">
    <location>
        <begin position="337"/>
        <end position="348"/>
    </location>
</feature>
<dbReference type="InterPro" id="IPR042081">
    <property type="entry name" value="RNA_2'-PTrans_C"/>
</dbReference>
<dbReference type="GeneID" id="54361610"/>
<dbReference type="Pfam" id="PF01885">
    <property type="entry name" value="PTS_2-RNA"/>
    <property type="match status" value="1"/>
</dbReference>
<dbReference type="GO" id="GO:0000215">
    <property type="term" value="F:tRNA 2'-phosphotransferase activity"/>
    <property type="evidence" value="ECO:0007669"/>
    <property type="project" value="UniProtKB-EC"/>
</dbReference>
<dbReference type="GO" id="GO:0006388">
    <property type="term" value="P:tRNA splicing, via endonucleolytic cleavage and ligation"/>
    <property type="evidence" value="ECO:0007669"/>
    <property type="project" value="TreeGrafter"/>
</dbReference>
<dbReference type="EC" id="2.7.1.160" evidence="3"/>
<dbReference type="AlphaFoldDB" id="A0A6J3MIR3"/>
<sequence>MDGPHKGGARSDRRQNDRPGRGGRGGGGEASRGVQISKKLSWLLRHGAESENLPMRADGYANVQEVLNNRKLKSMKVTFAEIREAVTESDKQRFKLIRIDEDGTAENEVETKEEAQPTKTDDGKTKESGNSTKAGSPSSQSVQEQEDDDPINYLIRANQGHSIRTIAATDLLTRILPSVAPESIPNIAVHGTTHSAWPLIVASGGLKPMGRNHVHFASGLPAGFQPQKPSSTDSTSVSATATTVTEEKRGDESSANQNPKAAKNAAAAASAAPVISGMRNSSTVLIFLDVPRALAAGLELYRSANGVILSPGMVGAKKEKKANVSSVAETLVAVAQRGEEGTKTEAKEQSTGTGTDAGTGTADVDDLTTAIEGLAVSAKLVSENTTTTGNSGGGDDGEAKGSTEQVGGDGGIVPLELFSRVEDRTGHAENGLLVLDGKIVREAPAWWGAKGGRQQQGRRGGRGGGRGGR</sequence>
<dbReference type="PANTHER" id="PTHR12684:SF2">
    <property type="entry name" value="TRNA 2'-PHOSPHOTRANSFERASE 1"/>
    <property type="match status" value="1"/>
</dbReference>
<evidence type="ECO:0000256" key="6">
    <source>
        <dbReference type="ARBA" id="ARBA00047949"/>
    </source>
</evidence>
<feature type="region of interest" description="Disordered" evidence="7">
    <location>
        <begin position="1"/>
        <end position="35"/>
    </location>
</feature>
<comment type="catalytic activity">
    <reaction evidence="6">
        <text>2'-phospho-[ligated tRNA] + NAD(+) = mature tRNA + ADP-alpha-D-ribose 1'',2''-cyclic phosphate + nicotinamide</text>
        <dbReference type="Rhea" id="RHEA:23324"/>
        <dbReference type="Rhea" id="RHEA-COMP:11106"/>
        <dbReference type="Rhea" id="RHEA-COMP:11107"/>
        <dbReference type="ChEBI" id="CHEBI:17154"/>
        <dbReference type="ChEBI" id="CHEBI:57540"/>
        <dbReference type="ChEBI" id="CHEBI:76596"/>
        <dbReference type="ChEBI" id="CHEBI:82883"/>
        <dbReference type="ChEBI" id="CHEBI:85027"/>
        <dbReference type="EC" id="2.7.1.160"/>
    </reaction>
</comment>
<feature type="compositionally biased region" description="Low complexity" evidence="7">
    <location>
        <begin position="253"/>
        <end position="264"/>
    </location>
</feature>
<feature type="region of interest" description="Disordered" evidence="7">
    <location>
        <begin position="220"/>
        <end position="264"/>
    </location>
</feature>
<dbReference type="SUPFAM" id="SSF56399">
    <property type="entry name" value="ADP-ribosylation"/>
    <property type="match status" value="2"/>
</dbReference>
<dbReference type="Proteomes" id="UP000504637">
    <property type="component" value="Unplaced"/>
</dbReference>
<feature type="region of interest" description="Disordered" evidence="7">
    <location>
        <begin position="105"/>
        <end position="146"/>
    </location>
</feature>
<gene>
    <name evidence="9" type="ORF">K489DRAFT_375978</name>
</gene>
<accession>A0A6J3MIR3</accession>
<reference evidence="9" key="2">
    <citation type="submission" date="2020-04" db="EMBL/GenBank/DDBJ databases">
        <authorList>
            <consortium name="NCBI Genome Project"/>
        </authorList>
    </citation>
    <scope>NUCLEOTIDE SEQUENCE</scope>
    <source>
        <strain evidence="9">CBS 342.82</strain>
    </source>
</reference>
<dbReference type="Gene3D" id="1.10.10.970">
    <property type="entry name" value="RNA 2'-phosphotransferase, Tpt1/KptA family, N-terminal domain"/>
    <property type="match status" value="1"/>
</dbReference>
<organism evidence="9">
    <name type="scientific">Dissoconium aciculare CBS 342.82</name>
    <dbReference type="NCBI Taxonomy" id="1314786"/>
    <lineage>
        <taxon>Eukaryota</taxon>
        <taxon>Fungi</taxon>
        <taxon>Dikarya</taxon>
        <taxon>Ascomycota</taxon>
        <taxon>Pezizomycotina</taxon>
        <taxon>Dothideomycetes</taxon>
        <taxon>Dothideomycetidae</taxon>
        <taxon>Mycosphaerellales</taxon>
        <taxon>Dissoconiaceae</taxon>
        <taxon>Dissoconium</taxon>
    </lineage>
</organism>
<dbReference type="PANTHER" id="PTHR12684">
    <property type="entry name" value="PUTATIVE PHOSPHOTRANSFERASE"/>
    <property type="match status" value="1"/>
</dbReference>
<protein>
    <recommendedName>
        <fullName evidence="3">2'-phosphotransferase</fullName>
        <ecNumber evidence="3">2.7.1.160</ecNumber>
    </recommendedName>
</protein>
<evidence type="ECO:0000256" key="5">
    <source>
        <dbReference type="ARBA" id="ARBA00023027"/>
    </source>
</evidence>
<dbReference type="Gene3D" id="3.20.170.30">
    <property type="match status" value="2"/>
</dbReference>
<evidence type="ECO:0000313" key="9">
    <source>
        <dbReference type="RefSeq" id="XP_033464847.1"/>
    </source>
</evidence>
<evidence type="ECO:0000256" key="7">
    <source>
        <dbReference type="SAM" id="MobiDB-lite"/>
    </source>
</evidence>
<reference evidence="9" key="3">
    <citation type="submission" date="2025-08" db="UniProtKB">
        <authorList>
            <consortium name="RefSeq"/>
        </authorList>
    </citation>
    <scope>IDENTIFICATION</scope>
    <source>
        <strain evidence="9">CBS 342.82</strain>
    </source>
</reference>
<comment type="similarity">
    <text evidence="2">Belongs to the KptA/TPT1 family.</text>
</comment>
<evidence type="ECO:0000313" key="8">
    <source>
        <dbReference type="Proteomes" id="UP000504637"/>
    </source>
</evidence>
<evidence type="ECO:0000256" key="4">
    <source>
        <dbReference type="ARBA" id="ARBA00022679"/>
    </source>
</evidence>
<feature type="region of interest" description="Disordered" evidence="7">
    <location>
        <begin position="446"/>
        <end position="469"/>
    </location>
</feature>
<proteinExistence type="inferred from homology"/>
<feature type="compositionally biased region" description="Low complexity" evidence="7">
    <location>
        <begin position="230"/>
        <end position="244"/>
    </location>
</feature>
<keyword evidence="5" id="KW-0520">NAD</keyword>
<feature type="region of interest" description="Disordered" evidence="7">
    <location>
        <begin position="336"/>
        <end position="362"/>
    </location>
</feature>
<evidence type="ECO:0000256" key="1">
    <source>
        <dbReference type="ARBA" id="ARBA00003343"/>
    </source>
</evidence>
<keyword evidence="4" id="KW-0808">Transferase</keyword>
<feature type="compositionally biased region" description="Low complexity" evidence="7">
    <location>
        <begin position="351"/>
        <end position="362"/>
    </location>
</feature>
<evidence type="ECO:0000256" key="3">
    <source>
        <dbReference type="ARBA" id="ARBA00012007"/>
    </source>
</evidence>
<keyword evidence="8" id="KW-1185">Reference proteome</keyword>
<dbReference type="InterPro" id="IPR002745">
    <property type="entry name" value="Ptrans_KptA/Tpt1"/>
</dbReference>
<feature type="compositionally biased region" description="Polar residues" evidence="7">
    <location>
        <begin position="128"/>
        <end position="143"/>
    </location>
</feature>
<feature type="compositionally biased region" description="Basic and acidic residues" evidence="7">
    <location>
        <begin position="109"/>
        <end position="127"/>
    </location>
</feature>
<dbReference type="InterPro" id="IPR042080">
    <property type="entry name" value="RNA_2'-PTrans_N"/>
</dbReference>